<keyword evidence="3" id="KW-1185">Reference proteome</keyword>
<name>A0ABP3UI28_9FLAO</name>
<proteinExistence type="predicted"/>
<organism evidence="2 3">
    <name type="scientific">Aquimarina litoralis</name>
    <dbReference type="NCBI Taxonomy" id="584605"/>
    <lineage>
        <taxon>Bacteria</taxon>
        <taxon>Pseudomonadati</taxon>
        <taxon>Bacteroidota</taxon>
        <taxon>Flavobacteriia</taxon>
        <taxon>Flavobacteriales</taxon>
        <taxon>Flavobacteriaceae</taxon>
        <taxon>Aquimarina</taxon>
    </lineage>
</organism>
<feature type="transmembrane region" description="Helical" evidence="1">
    <location>
        <begin position="20"/>
        <end position="38"/>
    </location>
</feature>
<dbReference type="RefSeq" id="WP_343914567.1">
    <property type="nucleotide sequence ID" value="NZ_BAAAGE010000007.1"/>
</dbReference>
<evidence type="ECO:0000313" key="3">
    <source>
        <dbReference type="Proteomes" id="UP001501758"/>
    </source>
</evidence>
<sequence length="115" mass="13555">MMTLEELRSNIKWWESKRWIYNVLVGLFGIVAIFNALAESPYHWTLDDTLGVIIWGIGANIFYSLGTLVELFDWYYLNNRIGIKKFRLSFLITGTFLSCTYTFWCVLVYFIGSVW</sequence>
<evidence type="ECO:0000313" key="2">
    <source>
        <dbReference type="EMBL" id="GAA0732537.1"/>
    </source>
</evidence>
<comment type="caution">
    <text evidence="2">The sequence shown here is derived from an EMBL/GenBank/DDBJ whole genome shotgun (WGS) entry which is preliminary data.</text>
</comment>
<dbReference type="Proteomes" id="UP001501758">
    <property type="component" value="Unassembled WGS sequence"/>
</dbReference>
<reference evidence="3" key="1">
    <citation type="journal article" date="2019" name="Int. J. Syst. Evol. Microbiol.">
        <title>The Global Catalogue of Microorganisms (GCM) 10K type strain sequencing project: providing services to taxonomists for standard genome sequencing and annotation.</title>
        <authorList>
            <consortium name="The Broad Institute Genomics Platform"/>
            <consortium name="The Broad Institute Genome Sequencing Center for Infectious Disease"/>
            <person name="Wu L."/>
            <person name="Ma J."/>
        </authorList>
    </citation>
    <scope>NUCLEOTIDE SEQUENCE [LARGE SCALE GENOMIC DNA]</scope>
    <source>
        <strain evidence="3">JCM 15974</strain>
    </source>
</reference>
<feature type="transmembrane region" description="Helical" evidence="1">
    <location>
        <begin position="50"/>
        <end position="76"/>
    </location>
</feature>
<keyword evidence="1" id="KW-0812">Transmembrane</keyword>
<feature type="transmembrane region" description="Helical" evidence="1">
    <location>
        <begin position="88"/>
        <end position="112"/>
    </location>
</feature>
<evidence type="ECO:0000256" key="1">
    <source>
        <dbReference type="SAM" id="Phobius"/>
    </source>
</evidence>
<keyword evidence="1" id="KW-1133">Transmembrane helix</keyword>
<keyword evidence="1" id="KW-0472">Membrane</keyword>
<dbReference type="EMBL" id="BAAAGE010000007">
    <property type="protein sequence ID" value="GAA0732537.1"/>
    <property type="molecule type" value="Genomic_DNA"/>
</dbReference>
<protein>
    <submittedName>
        <fullName evidence="2">Uncharacterized protein</fullName>
    </submittedName>
</protein>
<gene>
    <name evidence="2" type="ORF">GCM10009430_45770</name>
</gene>
<accession>A0ABP3UI28</accession>